<evidence type="ECO:0000313" key="4">
    <source>
        <dbReference type="EMBL" id="KAJ8990331.1"/>
    </source>
</evidence>
<proteinExistence type="predicted"/>
<dbReference type="EMBL" id="JAJGCB010000011">
    <property type="protein sequence ID" value="KAJ8990331.1"/>
    <property type="molecule type" value="Genomic_DNA"/>
</dbReference>
<dbReference type="Pfam" id="PF00399">
    <property type="entry name" value="PIR"/>
    <property type="match status" value="1"/>
</dbReference>
<evidence type="ECO:0000256" key="2">
    <source>
        <dbReference type="SAM" id="MobiDB-lite"/>
    </source>
</evidence>
<gene>
    <name evidence="4" type="ORF">HRR80_005815</name>
</gene>
<organism evidence="4 5">
    <name type="scientific">Exophiala dermatitidis</name>
    <name type="common">Black yeast-like fungus</name>
    <name type="synonym">Wangiella dermatitidis</name>
    <dbReference type="NCBI Taxonomy" id="5970"/>
    <lineage>
        <taxon>Eukaryota</taxon>
        <taxon>Fungi</taxon>
        <taxon>Dikarya</taxon>
        <taxon>Ascomycota</taxon>
        <taxon>Pezizomycotina</taxon>
        <taxon>Eurotiomycetes</taxon>
        <taxon>Chaetothyriomycetidae</taxon>
        <taxon>Chaetothyriales</taxon>
        <taxon>Herpotrichiellaceae</taxon>
        <taxon>Exophiala</taxon>
    </lineage>
</organism>
<sequence length="209" mass="20547">MHPTLFSSITTILLLLQSQSTFAAPGPQQGQSEDTTATVPAISQIPDGQIQAAATTSSDGTSSYENPFTSYTSMTNSLGVVTGMPSVVTSQPSVVTSQPEVVTSQPVSPTLPSYSGFAYGNSTTGTTTQSATGSASASGSSNTVQTESSSSSPTTLATSSKPGSSSGSGTASASATIAQATGAAVPVVANKVGGVGITLFVLGMGFSLL</sequence>
<feature type="signal peptide" evidence="3">
    <location>
        <begin position="1"/>
        <end position="23"/>
    </location>
</feature>
<evidence type="ECO:0000313" key="5">
    <source>
        <dbReference type="Proteomes" id="UP001161757"/>
    </source>
</evidence>
<dbReference type="PROSITE" id="PS50256">
    <property type="entry name" value="PIR_REPEAT_2"/>
    <property type="match status" value="1"/>
</dbReference>
<dbReference type="InterPro" id="IPR000420">
    <property type="entry name" value="Yeast_PIR_rpt"/>
</dbReference>
<name>A0AAN6IX51_EXODE</name>
<feature type="region of interest" description="Disordered" evidence="2">
    <location>
        <begin position="124"/>
        <end position="171"/>
    </location>
</feature>
<comment type="caution">
    <text evidence="4">The sequence shown here is derived from an EMBL/GenBank/DDBJ whole genome shotgun (WGS) entry which is preliminary data.</text>
</comment>
<feature type="chain" id="PRO_5042896225" evidence="3">
    <location>
        <begin position="24"/>
        <end position="209"/>
    </location>
</feature>
<dbReference type="AlphaFoldDB" id="A0AAN6IX51"/>
<evidence type="ECO:0000256" key="3">
    <source>
        <dbReference type="SAM" id="SignalP"/>
    </source>
</evidence>
<accession>A0AAN6IX51</accession>
<reference evidence="4" key="1">
    <citation type="submission" date="2023-01" db="EMBL/GenBank/DDBJ databases">
        <title>Exophiala dermititidis isolated from Cystic Fibrosis Patient.</title>
        <authorList>
            <person name="Kurbessoian T."/>
            <person name="Crocker A."/>
            <person name="Murante D."/>
            <person name="Hogan D.A."/>
            <person name="Stajich J.E."/>
        </authorList>
    </citation>
    <scope>NUCLEOTIDE SEQUENCE</scope>
    <source>
        <strain evidence="4">Ex8</strain>
    </source>
</reference>
<evidence type="ECO:0000256" key="1">
    <source>
        <dbReference type="ARBA" id="ARBA00022729"/>
    </source>
</evidence>
<keyword evidence="1 3" id="KW-0732">Signal</keyword>
<dbReference type="Proteomes" id="UP001161757">
    <property type="component" value="Unassembled WGS sequence"/>
</dbReference>
<protein>
    <submittedName>
        <fullName evidence="4">Uncharacterized protein</fullName>
    </submittedName>
</protein>
<dbReference type="GO" id="GO:0005199">
    <property type="term" value="F:structural constituent of cell wall"/>
    <property type="evidence" value="ECO:0007669"/>
    <property type="project" value="InterPro"/>
</dbReference>